<dbReference type="SUPFAM" id="SSF158472">
    <property type="entry name" value="HAMP domain-like"/>
    <property type="match status" value="1"/>
</dbReference>
<evidence type="ECO:0000256" key="6">
    <source>
        <dbReference type="ARBA" id="ARBA00022777"/>
    </source>
</evidence>
<evidence type="ECO:0000259" key="9">
    <source>
        <dbReference type="PROSITE" id="PS50885"/>
    </source>
</evidence>
<feature type="domain" description="Histidine kinase" evidence="8">
    <location>
        <begin position="348"/>
        <end position="562"/>
    </location>
</feature>
<reference evidence="10" key="2">
    <citation type="submission" date="2020-09" db="EMBL/GenBank/DDBJ databases">
        <authorList>
            <person name="Sun Q."/>
            <person name="Zhou Y."/>
        </authorList>
    </citation>
    <scope>NUCLEOTIDE SEQUENCE</scope>
    <source>
        <strain evidence="10">CGMCC 1.15448</strain>
    </source>
</reference>
<dbReference type="InterPro" id="IPR005467">
    <property type="entry name" value="His_kinase_dom"/>
</dbReference>
<dbReference type="GO" id="GO:0007234">
    <property type="term" value="P:osmosensory signaling via phosphorelay pathway"/>
    <property type="evidence" value="ECO:0007669"/>
    <property type="project" value="TreeGrafter"/>
</dbReference>
<dbReference type="InterPro" id="IPR036890">
    <property type="entry name" value="HATPase_C_sf"/>
</dbReference>
<dbReference type="SUPFAM" id="SSF55874">
    <property type="entry name" value="ATPase domain of HSP90 chaperone/DNA topoisomerase II/histidine kinase"/>
    <property type="match status" value="1"/>
</dbReference>
<dbReference type="Gene3D" id="1.10.287.130">
    <property type="match status" value="1"/>
</dbReference>
<dbReference type="InterPro" id="IPR004358">
    <property type="entry name" value="Sig_transdc_His_kin-like_C"/>
</dbReference>
<name>A0A8J2UD23_9BACT</name>
<keyword evidence="7" id="KW-0812">Transmembrane</keyword>
<proteinExistence type="predicted"/>
<dbReference type="Pfam" id="PF00672">
    <property type="entry name" value="HAMP"/>
    <property type="match status" value="1"/>
</dbReference>
<evidence type="ECO:0000256" key="7">
    <source>
        <dbReference type="SAM" id="Phobius"/>
    </source>
</evidence>
<keyword evidence="11" id="KW-1185">Reference proteome</keyword>
<dbReference type="Proteomes" id="UP000607559">
    <property type="component" value="Unassembled WGS sequence"/>
</dbReference>
<dbReference type="EMBL" id="BMJC01000002">
    <property type="protein sequence ID" value="GGA99754.1"/>
    <property type="molecule type" value="Genomic_DNA"/>
</dbReference>
<keyword evidence="5" id="KW-0808">Transferase</keyword>
<dbReference type="Gene3D" id="3.30.565.10">
    <property type="entry name" value="Histidine kinase-like ATPase, C-terminal domain"/>
    <property type="match status" value="1"/>
</dbReference>
<keyword evidence="7" id="KW-1133">Transmembrane helix</keyword>
<evidence type="ECO:0000313" key="11">
    <source>
        <dbReference type="Proteomes" id="UP000607559"/>
    </source>
</evidence>
<evidence type="ECO:0000256" key="2">
    <source>
        <dbReference type="ARBA" id="ARBA00004370"/>
    </source>
</evidence>
<comment type="catalytic activity">
    <reaction evidence="1">
        <text>ATP + protein L-histidine = ADP + protein N-phospho-L-histidine.</text>
        <dbReference type="EC" id="2.7.13.3"/>
    </reaction>
</comment>
<dbReference type="Pfam" id="PF02518">
    <property type="entry name" value="HATPase_c"/>
    <property type="match status" value="1"/>
</dbReference>
<keyword evidence="7" id="KW-0472">Membrane</keyword>
<gene>
    <name evidence="10" type="ORF">GCM10011511_23850</name>
</gene>
<comment type="caution">
    <text evidence="10">The sequence shown here is derived from an EMBL/GenBank/DDBJ whole genome shotgun (WGS) entry which is preliminary data.</text>
</comment>
<dbReference type="PRINTS" id="PR00344">
    <property type="entry name" value="BCTRLSENSOR"/>
</dbReference>
<evidence type="ECO:0000256" key="3">
    <source>
        <dbReference type="ARBA" id="ARBA00012438"/>
    </source>
</evidence>
<feature type="transmembrane region" description="Helical" evidence="7">
    <location>
        <begin position="246"/>
        <end position="268"/>
    </location>
</feature>
<dbReference type="PANTHER" id="PTHR42878">
    <property type="entry name" value="TWO-COMPONENT HISTIDINE KINASE"/>
    <property type="match status" value="1"/>
</dbReference>
<dbReference type="AlphaFoldDB" id="A0A8J2UD23"/>
<protein>
    <recommendedName>
        <fullName evidence="3">histidine kinase</fullName>
        <ecNumber evidence="3">2.7.13.3</ecNumber>
    </recommendedName>
</protein>
<dbReference type="SMART" id="SM00388">
    <property type="entry name" value="HisKA"/>
    <property type="match status" value="1"/>
</dbReference>
<evidence type="ECO:0000313" key="10">
    <source>
        <dbReference type="EMBL" id="GGA99754.1"/>
    </source>
</evidence>
<sequence>MAVFGTVSYMAVRRAALGIGQQRLVTLTQQLSTMFQQSARKLAGATQALANQPAVVHYLEAPDTTTASGAQEVLRKSLADPQTVRTELLDLQGRQLLSAGNMKVRPDVNKEILNGKPDSNFVGGFYPAGDSIYAPLIATVTRDKKPLGYLIRWQPLRTKPKDVEQFTQLIGAGAVLYFGNSDGSFWTNLLKPVAAPPLAAEGLRKTVNYKRPNGEVIAFSMPIGSSKWIVRVELSQGLLLETATRFLYWMIGLGVLLIITGSFIAWLISRNFTRPLNHLMRATAAIAAGDYSSSVTIHRKDEIGNLADSFNSMTTRVRQAQENLESKVRSRTEELEAVNRELEAFSYSVSHDLRAPLRAVSGYAMMLKEDYEDRFDDEAKRITDNILSNVKMMGRLIDDLIAFSRLGKREVKRNVIDMKALAEGCVAELSATWPEKEFDIAIGSLPDCRGDSDLLKQVWLNLIGNAMKYSSKKTDARIFIGASKEAEGTVYHVRDNGAGFDMKYADKLFKVFQRLHSQDEFEGTGVGLALVKRILDKHRGTIRAESSPGQGAVFYFELPNDKQELNFNLYAQSSRSIAGRGQYP</sequence>
<dbReference type="EC" id="2.7.13.3" evidence="3"/>
<accession>A0A8J2UD23</accession>
<dbReference type="SMART" id="SM00304">
    <property type="entry name" value="HAMP"/>
    <property type="match status" value="1"/>
</dbReference>
<dbReference type="PANTHER" id="PTHR42878:SF15">
    <property type="entry name" value="BACTERIOPHYTOCHROME"/>
    <property type="match status" value="1"/>
</dbReference>
<evidence type="ECO:0000259" key="8">
    <source>
        <dbReference type="PROSITE" id="PS50109"/>
    </source>
</evidence>
<keyword evidence="6" id="KW-0418">Kinase</keyword>
<dbReference type="FunFam" id="1.10.287.130:FF:000070">
    <property type="entry name" value="Histidine kinase sensor protein"/>
    <property type="match status" value="1"/>
</dbReference>
<dbReference type="InterPro" id="IPR003594">
    <property type="entry name" value="HATPase_dom"/>
</dbReference>
<reference evidence="10" key="1">
    <citation type="journal article" date="2014" name="Int. J. Syst. Evol. Microbiol.">
        <title>Complete genome sequence of Corynebacterium casei LMG S-19264T (=DSM 44701T), isolated from a smear-ripened cheese.</title>
        <authorList>
            <consortium name="US DOE Joint Genome Institute (JGI-PGF)"/>
            <person name="Walter F."/>
            <person name="Albersmeier A."/>
            <person name="Kalinowski J."/>
            <person name="Ruckert C."/>
        </authorList>
    </citation>
    <scope>NUCLEOTIDE SEQUENCE</scope>
    <source>
        <strain evidence="10">CGMCC 1.15448</strain>
    </source>
</reference>
<feature type="domain" description="HAMP" evidence="9">
    <location>
        <begin position="270"/>
        <end position="322"/>
    </location>
</feature>
<dbReference type="SUPFAM" id="SSF47384">
    <property type="entry name" value="Homodimeric domain of signal transducing histidine kinase"/>
    <property type="match status" value="1"/>
</dbReference>
<dbReference type="GO" id="GO:0016020">
    <property type="term" value="C:membrane"/>
    <property type="evidence" value="ECO:0007669"/>
    <property type="project" value="UniProtKB-SubCell"/>
</dbReference>
<evidence type="ECO:0000256" key="1">
    <source>
        <dbReference type="ARBA" id="ARBA00000085"/>
    </source>
</evidence>
<dbReference type="PROSITE" id="PS50885">
    <property type="entry name" value="HAMP"/>
    <property type="match status" value="1"/>
</dbReference>
<dbReference type="Pfam" id="PF00512">
    <property type="entry name" value="HisKA"/>
    <property type="match status" value="1"/>
</dbReference>
<dbReference type="GO" id="GO:0000155">
    <property type="term" value="F:phosphorelay sensor kinase activity"/>
    <property type="evidence" value="ECO:0007669"/>
    <property type="project" value="InterPro"/>
</dbReference>
<dbReference type="Gene3D" id="6.10.340.10">
    <property type="match status" value="1"/>
</dbReference>
<dbReference type="GO" id="GO:0000156">
    <property type="term" value="F:phosphorelay response regulator activity"/>
    <property type="evidence" value="ECO:0007669"/>
    <property type="project" value="TreeGrafter"/>
</dbReference>
<keyword evidence="4" id="KW-0597">Phosphoprotein</keyword>
<evidence type="ECO:0000256" key="5">
    <source>
        <dbReference type="ARBA" id="ARBA00022679"/>
    </source>
</evidence>
<dbReference type="CDD" id="cd06225">
    <property type="entry name" value="HAMP"/>
    <property type="match status" value="1"/>
</dbReference>
<dbReference type="InterPro" id="IPR036097">
    <property type="entry name" value="HisK_dim/P_sf"/>
</dbReference>
<comment type="subcellular location">
    <subcellularLocation>
        <location evidence="2">Membrane</location>
    </subcellularLocation>
</comment>
<dbReference type="SMART" id="SM00387">
    <property type="entry name" value="HATPase_c"/>
    <property type="match status" value="1"/>
</dbReference>
<evidence type="ECO:0000256" key="4">
    <source>
        <dbReference type="ARBA" id="ARBA00022553"/>
    </source>
</evidence>
<dbReference type="FunFam" id="3.30.565.10:FF:000006">
    <property type="entry name" value="Sensor histidine kinase WalK"/>
    <property type="match status" value="1"/>
</dbReference>
<dbReference type="GO" id="GO:0030295">
    <property type="term" value="F:protein kinase activator activity"/>
    <property type="evidence" value="ECO:0007669"/>
    <property type="project" value="TreeGrafter"/>
</dbReference>
<dbReference type="CDD" id="cd00082">
    <property type="entry name" value="HisKA"/>
    <property type="match status" value="1"/>
</dbReference>
<dbReference type="InterPro" id="IPR003660">
    <property type="entry name" value="HAMP_dom"/>
</dbReference>
<organism evidence="10 11">
    <name type="scientific">Puia dinghuensis</name>
    <dbReference type="NCBI Taxonomy" id="1792502"/>
    <lineage>
        <taxon>Bacteria</taxon>
        <taxon>Pseudomonadati</taxon>
        <taxon>Bacteroidota</taxon>
        <taxon>Chitinophagia</taxon>
        <taxon>Chitinophagales</taxon>
        <taxon>Chitinophagaceae</taxon>
        <taxon>Puia</taxon>
    </lineage>
</organism>
<dbReference type="PROSITE" id="PS50109">
    <property type="entry name" value="HIS_KIN"/>
    <property type="match status" value="1"/>
</dbReference>
<dbReference type="InterPro" id="IPR050351">
    <property type="entry name" value="BphY/WalK/GraS-like"/>
</dbReference>
<dbReference type="InterPro" id="IPR003661">
    <property type="entry name" value="HisK_dim/P_dom"/>
</dbReference>